<sequence length="65" mass="7913">MERIKEQRLMDKMNIVKEMELAQEKEIEVSIPPHQKLQLEQELPRLPCIQSWLTLWHMSSFPHPY</sequence>
<keyword evidence="2" id="KW-1185">Reference proteome</keyword>
<protein>
    <submittedName>
        <fullName evidence="1">Uncharacterized protein</fullName>
    </submittedName>
</protein>
<accession>A0ABC8U0X7</accession>
<dbReference type="Proteomes" id="UP001642360">
    <property type="component" value="Unassembled WGS sequence"/>
</dbReference>
<evidence type="ECO:0000313" key="1">
    <source>
        <dbReference type="EMBL" id="CAK9175429.1"/>
    </source>
</evidence>
<gene>
    <name evidence="1" type="ORF">ILEXP_LOCUS45231</name>
</gene>
<dbReference type="EMBL" id="CAUOFW020006613">
    <property type="protein sequence ID" value="CAK9175429.1"/>
    <property type="molecule type" value="Genomic_DNA"/>
</dbReference>
<name>A0ABC8U0X7_9AQUA</name>
<evidence type="ECO:0000313" key="2">
    <source>
        <dbReference type="Proteomes" id="UP001642360"/>
    </source>
</evidence>
<dbReference type="AlphaFoldDB" id="A0ABC8U0X7"/>
<reference evidence="1 2" key="1">
    <citation type="submission" date="2024-02" db="EMBL/GenBank/DDBJ databases">
        <authorList>
            <person name="Vignale AGUSTIN F."/>
            <person name="Sosa J E."/>
            <person name="Modenutti C."/>
        </authorList>
    </citation>
    <scope>NUCLEOTIDE SEQUENCE [LARGE SCALE GENOMIC DNA]</scope>
</reference>
<proteinExistence type="predicted"/>
<organism evidence="1 2">
    <name type="scientific">Ilex paraguariensis</name>
    <name type="common">yerba mate</name>
    <dbReference type="NCBI Taxonomy" id="185542"/>
    <lineage>
        <taxon>Eukaryota</taxon>
        <taxon>Viridiplantae</taxon>
        <taxon>Streptophyta</taxon>
        <taxon>Embryophyta</taxon>
        <taxon>Tracheophyta</taxon>
        <taxon>Spermatophyta</taxon>
        <taxon>Magnoliopsida</taxon>
        <taxon>eudicotyledons</taxon>
        <taxon>Gunneridae</taxon>
        <taxon>Pentapetalae</taxon>
        <taxon>asterids</taxon>
        <taxon>campanulids</taxon>
        <taxon>Aquifoliales</taxon>
        <taxon>Aquifoliaceae</taxon>
        <taxon>Ilex</taxon>
    </lineage>
</organism>
<comment type="caution">
    <text evidence="1">The sequence shown here is derived from an EMBL/GenBank/DDBJ whole genome shotgun (WGS) entry which is preliminary data.</text>
</comment>